<dbReference type="Proteomes" id="UP000250043">
    <property type="component" value="Unassembled WGS sequence"/>
</dbReference>
<dbReference type="FunFam" id="2.40.70.10:FF:000008">
    <property type="entry name" value="Cathepsin D"/>
    <property type="match status" value="1"/>
</dbReference>
<dbReference type="GO" id="GO:0004190">
    <property type="term" value="F:aspartic-type endopeptidase activity"/>
    <property type="evidence" value="ECO:0007669"/>
    <property type="project" value="UniProtKB-KW"/>
</dbReference>
<keyword evidence="2 4" id="KW-0064">Aspartyl protease</keyword>
<gene>
    <name evidence="7" type="ORF">OBBRIDRAFT_795386</name>
</gene>
<dbReference type="EMBL" id="KV722457">
    <property type="protein sequence ID" value="OCH88252.1"/>
    <property type="molecule type" value="Genomic_DNA"/>
</dbReference>
<keyword evidence="8" id="KW-1185">Reference proteome</keyword>
<sequence length="564" mass="59318">MTPIKNVNVSNFDPTYVTNEIKGLATKYAQAAQFLGGIGVNPDTHPERGYAPFDPPSADDLATASATTNNVDEQKLTEAYALLQDAYAPTAPYPAPPSSSEKAFLDSLAGLLSWWDNNPSKDSPSRSDPGYAPSKNATGSNHAYSPDTSNDNSDCAPGDSGSDSSTCDCSSSVSNSTACDPKLLDNVPSGTVVNAASAALSSNGTDPYNSTYYSASDAAGALLPVPVTGSAASMSLNDFISGTLDVLYYGPLYFGSPAQELSVDIDTGSADLWVPVNCPGCNSPQFDPFKSSTYHDTGKRFSIAYGSGTVSGKLAQDVVSLGGLSVPQQTFGAIRTASEEFASEPNSGLLGLAFGSIARSHSSTFFENLMEQKKVALSVFSVHLQRHQETGSEVCFGCYDTTKAIGPVTWNPVVSRTYWSIAMDGLSSGSLDSADFVSTNLTAAVDTGTTLIYIPDDIAAQFYNQIPGAQSYPQYGPGFYTFPCSSQLTISFSFSNQTYPISMSDFNLGRTDADSNDCVGGVLGIGDGFPPNLAIIGDEFLKSWYSVYDYAGSRVGFAPSVNNK</sequence>
<dbReference type="SUPFAM" id="SSF50630">
    <property type="entry name" value="Acid proteases"/>
    <property type="match status" value="1"/>
</dbReference>
<dbReference type="PROSITE" id="PS00141">
    <property type="entry name" value="ASP_PROTEASE"/>
    <property type="match status" value="1"/>
</dbReference>
<dbReference type="Pfam" id="PF00026">
    <property type="entry name" value="Asp"/>
    <property type="match status" value="1"/>
</dbReference>
<dbReference type="GO" id="GO:0006508">
    <property type="term" value="P:proteolysis"/>
    <property type="evidence" value="ECO:0007669"/>
    <property type="project" value="UniProtKB-KW"/>
</dbReference>
<dbReference type="Gene3D" id="2.40.70.10">
    <property type="entry name" value="Acid Proteases"/>
    <property type="match status" value="2"/>
</dbReference>
<accession>A0A8E2AX38</accession>
<feature type="region of interest" description="Disordered" evidence="5">
    <location>
        <begin position="119"/>
        <end position="161"/>
    </location>
</feature>
<protein>
    <submittedName>
        <fullName evidence="7">Acid protease</fullName>
    </submittedName>
</protein>
<feature type="compositionally biased region" description="Polar residues" evidence="5">
    <location>
        <begin position="135"/>
        <end position="153"/>
    </location>
</feature>
<evidence type="ECO:0000259" key="6">
    <source>
        <dbReference type="PROSITE" id="PS51767"/>
    </source>
</evidence>
<dbReference type="AlphaFoldDB" id="A0A8E2AX38"/>
<feature type="active site" evidence="3">
    <location>
        <position position="446"/>
    </location>
</feature>
<dbReference type="InterPro" id="IPR001461">
    <property type="entry name" value="Aspartic_peptidase_A1"/>
</dbReference>
<feature type="domain" description="Peptidase A1" evidence="6">
    <location>
        <begin position="248"/>
        <end position="558"/>
    </location>
</feature>
<feature type="active site" evidence="3">
    <location>
        <position position="266"/>
    </location>
</feature>
<evidence type="ECO:0000256" key="1">
    <source>
        <dbReference type="ARBA" id="ARBA00007447"/>
    </source>
</evidence>
<dbReference type="InterPro" id="IPR034164">
    <property type="entry name" value="Pepsin-like_dom"/>
</dbReference>
<evidence type="ECO:0000256" key="2">
    <source>
        <dbReference type="ARBA" id="ARBA00022750"/>
    </source>
</evidence>
<dbReference type="PRINTS" id="PR00792">
    <property type="entry name" value="PEPSIN"/>
</dbReference>
<evidence type="ECO:0000256" key="4">
    <source>
        <dbReference type="RuleBase" id="RU000454"/>
    </source>
</evidence>
<dbReference type="OrthoDB" id="2747330at2759"/>
<keyword evidence="4" id="KW-0378">Hydrolase</keyword>
<dbReference type="PANTHER" id="PTHR47966">
    <property type="entry name" value="BETA-SITE APP-CLEAVING ENZYME, ISOFORM A-RELATED"/>
    <property type="match status" value="1"/>
</dbReference>
<dbReference type="CDD" id="cd05471">
    <property type="entry name" value="pepsin_like"/>
    <property type="match status" value="1"/>
</dbReference>
<reference evidence="7 8" key="1">
    <citation type="submission" date="2016-07" db="EMBL/GenBank/DDBJ databases">
        <title>Draft genome of the white-rot fungus Obba rivulosa 3A-2.</title>
        <authorList>
            <consortium name="DOE Joint Genome Institute"/>
            <person name="Miettinen O."/>
            <person name="Riley R."/>
            <person name="Acob R."/>
            <person name="Barry K."/>
            <person name="Cullen D."/>
            <person name="De Vries R."/>
            <person name="Hainaut M."/>
            <person name="Hatakka A."/>
            <person name="Henrissat B."/>
            <person name="Hilden K."/>
            <person name="Kuo R."/>
            <person name="Labutti K."/>
            <person name="Lipzen A."/>
            <person name="Makela M.R."/>
            <person name="Sandor L."/>
            <person name="Spatafora J.W."/>
            <person name="Grigoriev I.V."/>
            <person name="Hibbett D.S."/>
        </authorList>
    </citation>
    <scope>NUCLEOTIDE SEQUENCE [LARGE SCALE GENOMIC DNA]</scope>
    <source>
        <strain evidence="7 8">3A-2</strain>
    </source>
</reference>
<dbReference type="InterPro" id="IPR033121">
    <property type="entry name" value="PEPTIDASE_A1"/>
</dbReference>
<keyword evidence="4 7" id="KW-0645">Protease</keyword>
<dbReference type="PROSITE" id="PS51767">
    <property type="entry name" value="PEPTIDASE_A1"/>
    <property type="match status" value="1"/>
</dbReference>
<proteinExistence type="inferred from homology"/>
<dbReference type="InterPro" id="IPR021109">
    <property type="entry name" value="Peptidase_aspartic_dom_sf"/>
</dbReference>
<dbReference type="PANTHER" id="PTHR47966:SF51">
    <property type="entry name" value="BETA-SITE APP-CLEAVING ENZYME, ISOFORM A-RELATED"/>
    <property type="match status" value="1"/>
</dbReference>
<evidence type="ECO:0000256" key="3">
    <source>
        <dbReference type="PIRSR" id="PIRSR601461-1"/>
    </source>
</evidence>
<comment type="similarity">
    <text evidence="1 4">Belongs to the peptidase A1 family.</text>
</comment>
<organism evidence="7 8">
    <name type="scientific">Obba rivulosa</name>
    <dbReference type="NCBI Taxonomy" id="1052685"/>
    <lineage>
        <taxon>Eukaryota</taxon>
        <taxon>Fungi</taxon>
        <taxon>Dikarya</taxon>
        <taxon>Basidiomycota</taxon>
        <taxon>Agaricomycotina</taxon>
        <taxon>Agaricomycetes</taxon>
        <taxon>Polyporales</taxon>
        <taxon>Gelatoporiaceae</taxon>
        <taxon>Obba</taxon>
    </lineage>
</organism>
<name>A0A8E2AX38_9APHY</name>
<evidence type="ECO:0000313" key="8">
    <source>
        <dbReference type="Proteomes" id="UP000250043"/>
    </source>
</evidence>
<evidence type="ECO:0000256" key="5">
    <source>
        <dbReference type="SAM" id="MobiDB-lite"/>
    </source>
</evidence>
<dbReference type="InterPro" id="IPR001969">
    <property type="entry name" value="Aspartic_peptidase_AS"/>
</dbReference>
<evidence type="ECO:0000313" key="7">
    <source>
        <dbReference type="EMBL" id="OCH88252.1"/>
    </source>
</evidence>